<sequence length="150" mass="17443">MKFIKLVLTISIISFSLILNAQINDSLFKKTFENKKFKTNQIIGLKDFKYNPNVSDIELQEPNDNYPYGNITTFENGKFTSGNIGFCGNECRITVSGNYYIKRNKIYLFLQTISFWKDCKNRPTENINKEIGKFTWKKDKNGKIKLTAVK</sequence>
<feature type="signal peptide" evidence="1">
    <location>
        <begin position="1"/>
        <end position="21"/>
    </location>
</feature>
<proteinExistence type="predicted"/>
<feature type="chain" id="PRO_5031152993" description="Lipoprotein" evidence="1">
    <location>
        <begin position="22"/>
        <end position="150"/>
    </location>
</feature>
<dbReference type="RefSeq" id="WP_071957663.1">
    <property type="nucleotide sequence ID" value="NZ_BJSX01000004.1"/>
</dbReference>
<dbReference type="Proteomes" id="UP000596329">
    <property type="component" value="Chromosome"/>
</dbReference>
<name>A0A7U2NDV9_FLAPS</name>
<dbReference type="EMBL" id="CP059075">
    <property type="protein sequence ID" value="QRE03178.1"/>
    <property type="molecule type" value="Genomic_DNA"/>
</dbReference>
<gene>
    <name evidence="2" type="ORF">H0H26_09745</name>
</gene>
<evidence type="ECO:0000256" key="1">
    <source>
        <dbReference type="SAM" id="SignalP"/>
    </source>
</evidence>
<protein>
    <recommendedName>
        <fullName evidence="4">Lipoprotein</fullName>
    </recommendedName>
</protein>
<dbReference type="AlphaFoldDB" id="A0A7U2NDV9"/>
<evidence type="ECO:0008006" key="4">
    <source>
        <dbReference type="Google" id="ProtNLM"/>
    </source>
</evidence>
<organism evidence="2 3">
    <name type="scientific">Flavobacterium psychrophilum</name>
    <dbReference type="NCBI Taxonomy" id="96345"/>
    <lineage>
        <taxon>Bacteria</taxon>
        <taxon>Pseudomonadati</taxon>
        <taxon>Bacteroidota</taxon>
        <taxon>Flavobacteriia</taxon>
        <taxon>Flavobacteriales</taxon>
        <taxon>Flavobacteriaceae</taxon>
        <taxon>Flavobacterium</taxon>
    </lineage>
</organism>
<evidence type="ECO:0000313" key="3">
    <source>
        <dbReference type="Proteomes" id="UP000596329"/>
    </source>
</evidence>
<keyword evidence="1" id="KW-0732">Signal</keyword>
<evidence type="ECO:0000313" key="2">
    <source>
        <dbReference type="EMBL" id="QRE03178.1"/>
    </source>
</evidence>
<accession>A0A7U2NDV9</accession>
<reference evidence="2 3" key="1">
    <citation type="submission" date="2020-07" db="EMBL/GenBank/DDBJ databases">
        <title>Genomic characterization of Flavobacterium psychrophilum strains.</title>
        <authorList>
            <person name="Castillo D."/>
            <person name="Jorgensen J."/>
            <person name="Middelboe M."/>
        </authorList>
    </citation>
    <scope>NUCLEOTIDE SEQUENCE [LARGE SCALE GENOMIC DNA]</scope>
    <source>
        <strain evidence="2 3">FPS-R7</strain>
    </source>
</reference>